<dbReference type="RefSeq" id="WP_323262338.1">
    <property type="nucleotide sequence ID" value="NZ_JAYGIE010000081.1"/>
</dbReference>
<dbReference type="EMBL" id="JAYGIE010000081">
    <property type="protein sequence ID" value="MEA5478986.1"/>
    <property type="molecule type" value="Genomic_DNA"/>
</dbReference>
<organism evidence="1 2">
    <name type="scientific">Pseudanabaena galeata UHCC 0370</name>
    <dbReference type="NCBI Taxonomy" id="3110310"/>
    <lineage>
        <taxon>Bacteria</taxon>
        <taxon>Bacillati</taxon>
        <taxon>Cyanobacteriota</taxon>
        <taxon>Cyanophyceae</taxon>
        <taxon>Pseudanabaenales</taxon>
        <taxon>Pseudanabaenaceae</taxon>
        <taxon>Pseudanabaena</taxon>
    </lineage>
</organism>
<dbReference type="PANTHER" id="PTHR34070">
    <property type="entry name" value="ARMADILLO-TYPE FOLD"/>
    <property type="match status" value="1"/>
</dbReference>
<dbReference type="Proteomes" id="UP001301388">
    <property type="component" value="Unassembled WGS sequence"/>
</dbReference>
<dbReference type="CDD" id="cd06561">
    <property type="entry name" value="AlkD_like"/>
    <property type="match status" value="1"/>
</dbReference>
<keyword evidence="2" id="KW-1185">Reference proteome</keyword>
<evidence type="ECO:0000313" key="2">
    <source>
        <dbReference type="Proteomes" id="UP001301388"/>
    </source>
</evidence>
<dbReference type="SUPFAM" id="SSF48371">
    <property type="entry name" value="ARM repeat"/>
    <property type="match status" value="1"/>
</dbReference>
<sequence>MLTHADLKSELDALASPTKAIILSRFFKTGKGEYGEGDRFLGITVPEQRQLAKKFISLGFDAIEELLQTDIHEYRLTALLILTYQYPKADTFKREEIYAFYLKHTKWINNWDLVDVTCRQILGRHLLHQDRNILQELARSPNLWEQRIAIVSTLEFIKHQQFTDTLAIATVLLDHPHDLIHKAVGWMLREVGKQDRQILIGFLDVYCQQMPRTMLRYAIEHFDEPNRKAYLSKPTSSKPSRK</sequence>
<dbReference type="PANTHER" id="PTHR34070:SF1">
    <property type="entry name" value="DNA ALKYLATION REPAIR PROTEIN"/>
    <property type="match status" value="1"/>
</dbReference>
<gene>
    <name evidence="1" type="ORF">VB774_15275</name>
</gene>
<dbReference type="Gene3D" id="1.25.10.90">
    <property type="match status" value="1"/>
</dbReference>
<dbReference type="Pfam" id="PF08713">
    <property type="entry name" value="DNA_alkylation"/>
    <property type="match status" value="1"/>
</dbReference>
<dbReference type="InterPro" id="IPR014825">
    <property type="entry name" value="DNA_alkylation"/>
</dbReference>
<proteinExistence type="predicted"/>
<dbReference type="InterPro" id="IPR016024">
    <property type="entry name" value="ARM-type_fold"/>
</dbReference>
<accession>A0ABU5TLS7</accession>
<comment type="caution">
    <text evidence="1">The sequence shown here is derived from an EMBL/GenBank/DDBJ whole genome shotgun (WGS) entry which is preliminary data.</text>
</comment>
<evidence type="ECO:0000313" key="1">
    <source>
        <dbReference type="EMBL" id="MEA5478986.1"/>
    </source>
</evidence>
<protein>
    <submittedName>
        <fullName evidence="1">DNA alkylation repair protein</fullName>
    </submittedName>
</protein>
<name>A0ABU5TLS7_9CYAN</name>
<reference evidence="1 2" key="1">
    <citation type="submission" date="2023-12" db="EMBL/GenBank/DDBJ databases">
        <title>Baltic Sea Cyanobacteria.</title>
        <authorList>
            <person name="Delbaje E."/>
            <person name="Fewer D.P."/>
            <person name="Shishido T.K."/>
        </authorList>
    </citation>
    <scope>NUCLEOTIDE SEQUENCE [LARGE SCALE GENOMIC DNA]</scope>
    <source>
        <strain evidence="1 2">UHCC 0370</strain>
    </source>
</reference>